<reference evidence="6" key="1">
    <citation type="submission" date="2018-05" db="EMBL/GenBank/DDBJ databases">
        <authorList>
            <person name="Lanie J.A."/>
            <person name="Ng W.-L."/>
            <person name="Kazmierczak K.M."/>
            <person name="Andrzejewski T.M."/>
            <person name="Davidsen T.M."/>
            <person name="Wayne K.J."/>
            <person name="Tettelin H."/>
            <person name="Glass J.I."/>
            <person name="Rusch D."/>
            <person name="Podicherti R."/>
            <person name="Tsui H.-C.T."/>
            <person name="Winkler M.E."/>
        </authorList>
    </citation>
    <scope>NUCLEOTIDE SEQUENCE</scope>
</reference>
<dbReference type="Pfam" id="PF00126">
    <property type="entry name" value="HTH_1"/>
    <property type="match status" value="1"/>
</dbReference>
<dbReference type="GO" id="GO:0015689">
    <property type="term" value="P:molybdate ion transport"/>
    <property type="evidence" value="ECO:0007669"/>
    <property type="project" value="InterPro"/>
</dbReference>
<dbReference type="PANTHER" id="PTHR30432:SF1">
    <property type="entry name" value="DNA-BINDING TRANSCRIPTIONAL DUAL REGULATOR MODE"/>
    <property type="match status" value="1"/>
</dbReference>
<dbReference type="PROSITE" id="PS51866">
    <property type="entry name" value="MOP"/>
    <property type="match status" value="2"/>
</dbReference>
<name>A0A381YBY4_9ZZZZ</name>
<dbReference type="InterPro" id="IPR004606">
    <property type="entry name" value="Mop_domain"/>
</dbReference>
<keyword evidence="2" id="KW-0813">Transport</keyword>
<protein>
    <recommendedName>
        <fullName evidence="5">Mop domain-containing protein</fullName>
    </recommendedName>
</protein>
<comment type="similarity">
    <text evidence="1">Belongs to the ModE family.</text>
</comment>
<dbReference type="NCBIfam" id="TIGR00638">
    <property type="entry name" value="Mop"/>
    <property type="match status" value="2"/>
</dbReference>
<organism evidence="6">
    <name type="scientific">marine metagenome</name>
    <dbReference type="NCBI Taxonomy" id="408172"/>
    <lineage>
        <taxon>unclassified sequences</taxon>
        <taxon>metagenomes</taxon>
        <taxon>ecological metagenomes</taxon>
    </lineage>
</organism>
<evidence type="ECO:0000313" key="6">
    <source>
        <dbReference type="EMBL" id="SVA74528.1"/>
    </source>
</evidence>
<evidence type="ECO:0000256" key="1">
    <source>
        <dbReference type="ARBA" id="ARBA00008110"/>
    </source>
</evidence>
<gene>
    <name evidence="6" type="ORF">METZ01_LOCUS127382</name>
</gene>
<dbReference type="GO" id="GO:0003700">
    <property type="term" value="F:DNA-binding transcription factor activity"/>
    <property type="evidence" value="ECO:0007669"/>
    <property type="project" value="InterPro"/>
</dbReference>
<keyword evidence="3" id="KW-0500">Molybdenum</keyword>
<keyword evidence="4" id="KW-0677">Repeat</keyword>
<evidence type="ECO:0000256" key="4">
    <source>
        <dbReference type="ARBA" id="ARBA00022737"/>
    </source>
</evidence>
<feature type="domain" description="Mop" evidence="5">
    <location>
        <begin position="200"/>
        <end position="266"/>
    </location>
</feature>
<evidence type="ECO:0000256" key="3">
    <source>
        <dbReference type="ARBA" id="ARBA00022505"/>
    </source>
</evidence>
<dbReference type="Pfam" id="PF03459">
    <property type="entry name" value="TOBE"/>
    <property type="match status" value="2"/>
</dbReference>
<dbReference type="AlphaFoldDB" id="A0A381YBY4"/>
<dbReference type="InterPro" id="IPR005116">
    <property type="entry name" value="Transp-assoc_OB_typ1"/>
</dbReference>
<dbReference type="Gene3D" id="2.40.50.100">
    <property type="match status" value="2"/>
</dbReference>
<dbReference type="PANTHER" id="PTHR30432">
    <property type="entry name" value="TRANSCRIPTIONAL REGULATOR MODE"/>
    <property type="match status" value="1"/>
</dbReference>
<dbReference type="SUPFAM" id="SSF50331">
    <property type="entry name" value="MOP-like"/>
    <property type="match status" value="2"/>
</dbReference>
<evidence type="ECO:0000259" key="5">
    <source>
        <dbReference type="PROSITE" id="PS51866"/>
    </source>
</evidence>
<dbReference type="PIRSF" id="PIRSF005763">
    <property type="entry name" value="Txn_reg_ModE"/>
    <property type="match status" value="1"/>
</dbReference>
<proteinExistence type="inferred from homology"/>
<dbReference type="InterPro" id="IPR008995">
    <property type="entry name" value="Mo/tungstate-bd_C_term_dom"/>
</dbReference>
<dbReference type="InterPro" id="IPR016462">
    <property type="entry name" value="ModE"/>
</dbReference>
<dbReference type="Gene3D" id="1.10.10.10">
    <property type="entry name" value="Winged helix-like DNA-binding domain superfamily/Winged helix DNA-binding domain"/>
    <property type="match status" value="1"/>
</dbReference>
<dbReference type="InterPro" id="IPR000847">
    <property type="entry name" value="LysR_HTH_N"/>
</dbReference>
<feature type="domain" description="Mop" evidence="5">
    <location>
        <begin position="129"/>
        <end position="195"/>
    </location>
</feature>
<accession>A0A381YBY4</accession>
<dbReference type="InterPro" id="IPR036390">
    <property type="entry name" value="WH_DNA-bd_sf"/>
</dbReference>
<dbReference type="EMBL" id="UINC01017863">
    <property type="protein sequence ID" value="SVA74528.1"/>
    <property type="molecule type" value="Genomic_DNA"/>
</dbReference>
<dbReference type="SUPFAM" id="SSF46785">
    <property type="entry name" value="Winged helix' DNA-binding domain"/>
    <property type="match status" value="1"/>
</dbReference>
<dbReference type="InterPro" id="IPR036388">
    <property type="entry name" value="WH-like_DNA-bd_sf"/>
</dbReference>
<sequence>MPRKKTTALRGDLSLLSRDQGSFTELQVQLLVAVDDCGSISAAARKIGISYKTAWDRIDAMNNMSDKPLLLRSAGGSHGGGTRLTEVGQEIVQGFQVLQNEHKAFVSQLGEKLHTISDLASFIKNTTLISSARNQYLGKVVAITHGAVNSEIELCISDSVTLIAHITNDSLKDMKLKKGSACIALIKSSWILLSKDIELKTSARNQLLGKVAKILKGQVNSEVILDVGDEKSICAIITNVSVDELGLKKGDDACALFKASSVILLKA</sequence>
<dbReference type="InterPro" id="IPR051815">
    <property type="entry name" value="Molybdate_resp_trans_reg"/>
</dbReference>
<dbReference type="GO" id="GO:0030151">
    <property type="term" value="F:molybdenum ion binding"/>
    <property type="evidence" value="ECO:0007669"/>
    <property type="project" value="InterPro"/>
</dbReference>
<evidence type="ECO:0000256" key="2">
    <source>
        <dbReference type="ARBA" id="ARBA00022448"/>
    </source>
</evidence>